<name>A0A0E9WLT0_ANGAN</name>
<dbReference type="AlphaFoldDB" id="A0A0E9WLT0"/>
<organism evidence="1">
    <name type="scientific">Anguilla anguilla</name>
    <name type="common">European freshwater eel</name>
    <name type="synonym">Muraena anguilla</name>
    <dbReference type="NCBI Taxonomy" id="7936"/>
    <lineage>
        <taxon>Eukaryota</taxon>
        <taxon>Metazoa</taxon>
        <taxon>Chordata</taxon>
        <taxon>Craniata</taxon>
        <taxon>Vertebrata</taxon>
        <taxon>Euteleostomi</taxon>
        <taxon>Actinopterygii</taxon>
        <taxon>Neopterygii</taxon>
        <taxon>Teleostei</taxon>
        <taxon>Anguilliformes</taxon>
        <taxon>Anguillidae</taxon>
        <taxon>Anguilla</taxon>
    </lineage>
</organism>
<reference evidence="1" key="1">
    <citation type="submission" date="2014-11" db="EMBL/GenBank/DDBJ databases">
        <authorList>
            <person name="Amaro Gonzalez C."/>
        </authorList>
    </citation>
    <scope>NUCLEOTIDE SEQUENCE</scope>
</reference>
<reference evidence="1" key="2">
    <citation type="journal article" date="2015" name="Fish Shellfish Immunol.">
        <title>Early steps in the European eel (Anguilla anguilla)-Vibrio vulnificus interaction in the gills: Role of the RtxA13 toxin.</title>
        <authorList>
            <person name="Callol A."/>
            <person name="Pajuelo D."/>
            <person name="Ebbesson L."/>
            <person name="Teles M."/>
            <person name="MacKenzie S."/>
            <person name="Amaro C."/>
        </authorList>
    </citation>
    <scope>NUCLEOTIDE SEQUENCE</scope>
</reference>
<sequence length="61" mass="7093">MHETELEFASTFELLGRTNTAMKYRSKYKREASFPFTHTMNDRALSVLCLDGNLLMVIYSL</sequence>
<protein>
    <submittedName>
        <fullName evidence="1">Uncharacterized protein</fullName>
    </submittedName>
</protein>
<dbReference type="EMBL" id="GBXM01018022">
    <property type="protein sequence ID" value="JAH90555.1"/>
    <property type="molecule type" value="Transcribed_RNA"/>
</dbReference>
<proteinExistence type="predicted"/>
<evidence type="ECO:0000313" key="1">
    <source>
        <dbReference type="EMBL" id="JAH90555.1"/>
    </source>
</evidence>
<accession>A0A0E9WLT0</accession>